<dbReference type="Pfam" id="PF07435">
    <property type="entry name" value="YycH"/>
    <property type="match status" value="1"/>
</dbReference>
<dbReference type="InterPro" id="IPR042274">
    <property type="entry name" value="YycH/YycI_2"/>
</dbReference>
<evidence type="ECO:0000259" key="2">
    <source>
        <dbReference type="Pfam" id="PF07435"/>
    </source>
</evidence>
<feature type="transmembrane region" description="Helical" evidence="1">
    <location>
        <begin position="12"/>
        <end position="30"/>
    </location>
</feature>
<dbReference type="Gene3D" id="3.10.450.310">
    <property type="match status" value="1"/>
</dbReference>
<dbReference type="CDD" id="cd15787">
    <property type="entry name" value="YycH_N"/>
    <property type="match status" value="1"/>
</dbReference>
<comment type="caution">
    <text evidence="3">The sequence shown here is derived from an EMBL/GenBank/DDBJ whole genome shotgun (WGS) entry which is preliminary data.</text>
</comment>
<reference evidence="3" key="1">
    <citation type="submission" date="2010-06" db="EMBL/GenBank/DDBJ databases">
        <authorList>
            <person name="Muzny D."/>
            <person name="Qin X."/>
            <person name="Buhay C."/>
            <person name="Dugan-Rocha S."/>
            <person name="Ding Y."/>
            <person name="Chen G."/>
            <person name="Hawes A."/>
            <person name="Holder M."/>
            <person name="Jhangiani S."/>
            <person name="Johnson A."/>
            <person name="Khan Z."/>
            <person name="Li Z."/>
            <person name="Liu W."/>
            <person name="Liu X."/>
            <person name="Perez L."/>
            <person name="Shen H."/>
            <person name="Wang Q."/>
            <person name="Watt J."/>
            <person name="Xi L."/>
            <person name="Xin Y."/>
            <person name="Zhou J."/>
            <person name="Deng J."/>
            <person name="Jiang H."/>
            <person name="Liu Y."/>
            <person name="Qu J."/>
            <person name="Song X.-Z."/>
            <person name="Zhang L."/>
            <person name="Villasana D."/>
            <person name="Johnson A."/>
            <person name="Liu J."/>
            <person name="Liyanage D."/>
            <person name="Lorensuhewa L."/>
            <person name="Robinson T."/>
            <person name="Song A."/>
            <person name="Song B.-B."/>
            <person name="Dinh H."/>
            <person name="Thornton R."/>
            <person name="Coyle M."/>
            <person name="Francisco L."/>
            <person name="Jackson L."/>
            <person name="Javaid M."/>
            <person name="Korchina V."/>
            <person name="Kovar C."/>
            <person name="Mata R."/>
            <person name="Mathew T."/>
            <person name="Ngo R."/>
            <person name="Nguyen L."/>
            <person name="Nguyen N."/>
            <person name="Okwuonu G."/>
            <person name="Ongeri F."/>
            <person name="Pham C."/>
            <person name="Simmons D."/>
            <person name="Wilczek-Boney K."/>
            <person name="Hale W."/>
            <person name="Jakkamsetti A."/>
            <person name="Pham P."/>
            <person name="Ruth R."/>
            <person name="San Lucas F."/>
            <person name="Warren J."/>
            <person name="Zhang J."/>
            <person name="Zhao Z."/>
            <person name="Zhou C."/>
            <person name="Zhu D."/>
            <person name="Lee S."/>
            <person name="Bess C."/>
            <person name="Blankenburg K."/>
            <person name="Forbes L."/>
            <person name="Fu Q."/>
            <person name="Gubbala S."/>
            <person name="Hirani K."/>
            <person name="Jayaseelan J.C."/>
            <person name="Lara F."/>
            <person name="Munidasa M."/>
            <person name="Palculict T."/>
            <person name="Patil S."/>
            <person name="Pu L.-L."/>
            <person name="Saada N."/>
            <person name="Tang L."/>
            <person name="Weissenberger G."/>
            <person name="Zhu Y."/>
            <person name="Hemphill L."/>
            <person name="Shang Y."/>
            <person name="Youmans B."/>
            <person name="Ayvaz T."/>
            <person name="Ross M."/>
            <person name="Santibanez J."/>
            <person name="Aqrawi P."/>
            <person name="Gross S."/>
            <person name="Joshi V."/>
            <person name="Fowler G."/>
            <person name="Nazareth L."/>
            <person name="Reid J."/>
            <person name="Worley K."/>
            <person name="Petrosino J."/>
            <person name="Highlander S."/>
            <person name="Gibbs R."/>
        </authorList>
    </citation>
    <scope>NUCLEOTIDE SEQUENCE [LARGE SCALE GENOMIC DNA]</scope>
    <source>
        <strain evidence="3">DSM 20601</strain>
    </source>
</reference>
<keyword evidence="1" id="KW-0472">Membrane</keyword>
<dbReference type="STRING" id="525367.HMPREF0556_10558"/>
<accession>D7UW51</accession>
<name>D7UW51_LISGR</name>
<keyword evidence="1" id="KW-0812">Transmembrane</keyword>
<dbReference type="HOGENOM" id="CLU_037125_2_0_9"/>
<feature type="domain" description="Regulatory protein YycH" evidence="2">
    <location>
        <begin position="10"/>
        <end position="435"/>
    </location>
</feature>
<keyword evidence="4" id="KW-1185">Reference proteome</keyword>
<proteinExistence type="predicted"/>
<organism evidence="3 4">
    <name type="scientific">Listeria grayi DSM 20601</name>
    <dbReference type="NCBI Taxonomy" id="525367"/>
    <lineage>
        <taxon>Bacteria</taxon>
        <taxon>Bacillati</taxon>
        <taxon>Bacillota</taxon>
        <taxon>Bacilli</taxon>
        <taxon>Bacillales</taxon>
        <taxon>Listeriaceae</taxon>
        <taxon>Listeria</taxon>
    </lineage>
</organism>
<dbReference type="Gene3D" id="3.30.310.160">
    <property type="entry name" value="YycH protein, domain 2"/>
    <property type="match status" value="1"/>
</dbReference>
<protein>
    <submittedName>
        <fullName evidence="3">YycH protein</fullName>
    </submittedName>
</protein>
<gene>
    <name evidence="3" type="primary">yycH</name>
    <name evidence="3" type="ORF">HMPREF0556_10558</name>
</gene>
<dbReference type="InterPro" id="IPR009996">
    <property type="entry name" value="YycH"/>
</dbReference>
<sequence length="442" mass="50636">MIGMTKRYGFRGLLLTILVIISIVLSYSIWKGQPNYEAINVKNVEKTTISKEQTAAQTFKPYKVIWNKDGKQFSSNDETAIKSLSSRGTTFGFSEVLVSEKKKTETYESIIHQNDTFELVYPTTIPFTIFSQVFHVSGKNLQSDSFNRIIFDKNASDTGLHTVYFANDQNHTIYQSSLQEKDMNEVASIVNKAKDTFIENDVVIDQNRRLYLSSSPLNIDSRKFIISSIKINLFISALFQDSDSIKNEGNNYTNGSSIIQVNPEYKTLEYVNQAQERNRPELLPKQKQAMMIQDSFNFVNEHAGWTGNFTFAGYDVNSGSTNFMLDVHNMMVFNPDKMTTISVAQGQESVFRYTRPYYMFESEIYSAKRKVKLESSYSAYQKLIKSKAVDPQNIDAMAPGYEMKRSNWENTSSLNRVVELEPVWMFQYKGTWFSVNDTEGGN</sequence>
<dbReference type="Proteomes" id="UP000010119">
    <property type="component" value="Unassembled WGS sequence"/>
</dbReference>
<keyword evidence="1" id="KW-1133">Transmembrane helix</keyword>
<evidence type="ECO:0000313" key="4">
    <source>
        <dbReference type="Proteomes" id="UP000010119"/>
    </source>
</evidence>
<evidence type="ECO:0000313" key="3">
    <source>
        <dbReference type="EMBL" id="EFI84005.1"/>
    </source>
</evidence>
<dbReference type="AlphaFoldDB" id="D7UW51"/>
<dbReference type="EMBL" id="ACCR02000003">
    <property type="protein sequence ID" value="EFI84005.1"/>
    <property type="molecule type" value="Genomic_DNA"/>
</dbReference>
<evidence type="ECO:0000256" key="1">
    <source>
        <dbReference type="SAM" id="Phobius"/>
    </source>
</evidence>
<dbReference type="eggNOG" id="COG4863">
    <property type="taxonomic scope" value="Bacteria"/>
</dbReference>